<reference evidence="1" key="1">
    <citation type="journal article" date="2006" name="Biosci. Biotechnol. Biochem.">
        <title>Conjugational transfer kinetics of pLS20 between Bacillus subtilis in liquid medium.</title>
        <authorList>
            <person name="Itaya M."/>
            <person name="Sakaya N."/>
            <person name="Matsunaga S."/>
            <person name="Fujita K."/>
            <person name="Kaneko S."/>
        </authorList>
    </citation>
    <scope>NUCLEOTIDE SEQUENCE</scope>
    <source>
        <strain evidence="1">IFO 3335</strain>
        <plasmid evidence="1">pLS20</plasmid>
    </source>
</reference>
<dbReference type="EMBL" id="AB615352">
    <property type="protein sequence ID" value="BAJ76994.1"/>
    <property type="molecule type" value="Genomic_DNA"/>
</dbReference>
<dbReference type="AlphaFoldDB" id="E9RJ79"/>
<protein>
    <submittedName>
        <fullName evidence="1">Uncharacterized protein</fullName>
    </submittedName>
</protein>
<accession>E9RJ79</accession>
<evidence type="ECO:0000313" key="1">
    <source>
        <dbReference type="EMBL" id="BAJ76994.1"/>
    </source>
</evidence>
<geneLocation type="plasmid" evidence="1">
    <name>pLS20</name>
</geneLocation>
<sequence>MKYILSVLLIEWLINKALDLLFDYIAIKVKSFLERKQNKYPDCFEDSRRHRL</sequence>
<name>E9RJ79_BACNA</name>
<keyword evidence="1" id="KW-0614">Plasmid</keyword>
<reference evidence="1" key="2">
    <citation type="submission" date="2011-02" db="EMBL/GenBank/DDBJ databases">
        <title>Host Range of a conjugational plasmid pLS20 originated from Bacillus subtilis (natto).</title>
        <authorList>
            <person name="Itaya M."/>
        </authorList>
    </citation>
    <scope>NUCLEOTIDE SEQUENCE</scope>
    <source>
        <strain evidence="1">IFO 3335</strain>
        <plasmid evidence="1">pLS20</plasmid>
    </source>
</reference>
<proteinExistence type="predicted"/>
<organism evidence="1">
    <name type="scientific">Bacillus subtilis subsp. natto</name>
    <dbReference type="NCBI Taxonomy" id="86029"/>
    <lineage>
        <taxon>Bacteria</taxon>
        <taxon>Bacillati</taxon>
        <taxon>Bacillota</taxon>
        <taxon>Bacilli</taxon>
        <taxon>Bacillales</taxon>
        <taxon>Bacillaceae</taxon>
        <taxon>Bacillus</taxon>
    </lineage>
</organism>